<comment type="caution">
    <text evidence="2">The sequence shown here is derived from an EMBL/GenBank/DDBJ whole genome shotgun (WGS) entry which is preliminary data.</text>
</comment>
<name>A0AAJ4UUQ5_9EURY</name>
<accession>A0AAJ4UUQ5</accession>
<dbReference type="InterPro" id="IPR029071">
    <property type="entry name" value="Ubiquitin-like_domsf"/>
</dbReference>
<gene>
    <name evidence="2" type="ORF">Nmn1133_13645</name>
</gene>
<evidence type="ECO:0000313" key="3">
    <source>
        <dbReference type="Proteomes" id="UP000270581"/>
    </source>
</evidence>
<dbReference type="PROSITE" id="PS50053">
    <property type="entry name" value="UBIQUITIN_2"/>
    <property type="match status" value="1"/>
</dbReference>
<dbReference type="Gene3D" id="3.10.20.90">
    <property type="entry name" value="Phosphatidylinositol 3-kinase Catalytic Subunit, Chain A, domain 1"/>
    <property type="match status" value="1"/>
</dbReference>
<proteinExistence type="predicted"/>
<dbReference type="Pfam" id="PF11976">
    <property type="entry name" value="Rad60-SLD"/>
    <property type="match status" value="1"/>
</dbReference>
<dbReference type="InterPro" id="IPR022617">
    <property type="entry name" value="Rad60/SUMO-like_dom"/>
</dbReference>
<dbReference type="RefSeq" id="WP_123124770.1">
    <property type="nucleotide sequence ID" value="NZ_RJJC01000002.1"/>
</dbReference>
<feature type="domain" description="Ubiquitin-like" evidence="1">
    <location>
        <begin position="8"/>
        <end position="78"/>
    </location>
</feature>
<dbReference type="AlphaFoldDB" id="A0AAJ4UUQ5"/>
<reference evidence="2 3" key="1">
    <citation type="submission" date="2018-11" db="EMBL/GenBank/DDBJ databases">
        <title>Genome sequences of Natronomonas sp. CBA1133.</title>
        <authorList>
            <person name="Roh S.W."/>
            <person name="Cha I.-T."/>
        </authorList>
    </citation>
    <scope>NUCLEOTIDE SEQUENCE [LARGE SCALE GENOMIC DNA]</scope>
    <source>
        <strain evidence="2 3">CBA1133</strain>
    </source>
</reference>
<protein>
    <recommendedName>
        <fullName evidence="1">Ubiquitin-like domain-containing protein</fullName>
    </recommendedName>
</protein>
<evidence type="ECO:0000313" key="2">
    <source>
        <dbReference type="EMBL" id="RNJ22667.1"/>
    </source>
</evidence>
<dbReference type="Proteomes" id="UP000270581">
    <property type="component" value="Unassembled WGS sequence"/>
</dbReference>
<dbReference type="EMBL" id="RJJC01000002">
    <property type="protein sequence ID" value="RNJ22667.1"/>
    <property type="molecule type" value="Genomic_DNA"/>
</dbReference>
<keyword evidence="3" id="KW-1185">Reference proteome</keyword>
<evidence type="ECO:0000259" key="1">
    <source>
        <dbReference type="PROSITE" id="PS50053"/>
    </source>
</evidence>
<organism evidence="2 3">
    <name type="scientific">Halosegnis longus</name>
    <dbReference type="NCBI Taxonomy" id="2216012"/>
    <lineage>
        <taxon>Archaea</taxon>
        <taxon>Methanobacteriati</taxon>
        <taxon>Methanobacteriota</taxon>
        <taxon>Stenosarchaea group</taxon>
        <taxon>Halobacteria</taxon>
        <taxon>Halobacteriales</taxon>
        <taxon>Natronomonadaceae</taxon>
        <taxon>Halosegnis</taxon>
    </lineage>
</organism>
<dbReference type="InterPro" id="IPR000626">
    <property type="entry name" value="Ubiquitin-like_dom"/>
</dbReference>
<sequence>MSADDNRITLTIVSSSGDLEDEFPVKQKIQALKTSVMGRLNIDPDESEEYQLVYDGDPLASGKTLEELDIPDGAELVLEPEPEVI</sequence>
<dbReference type="CDD" id="cd01763">
    <property type="entry name" value="Ubl_SUMO_like"/>
    <property type="match status" value="1"/>
</dbReference>
<dbReference type="SUPFAM" id="SSF54236">
    <property type="entry name" value="Ubiquitin-like"/>
    <property type="match status" value="1"/>
</dbReference>